<evidence type="ECO:0000256" key="1">
    <source>
        <dbReference type="SAM" id="MobiDB-lite"/>
    </source>
</evidence>
<feature type="compositionally biased region" description="Basic and acidic residues" evidence="1">
    <location>
        <begin position="118"/>
        <end position="132"/>
    </location>
</feature>
<name>A0A7J6KUN2_PERCH</name>
<feature type="region of interest" description="Disordered" evidence="1">
    <location>
        <begin position="113"/>
        <end position="145"/>
    </location>
</feature>
<keyword evidence="3" id="KW-1185">Reference proteome</keyword>
<reference evidence="2 3" key="1">
    <citation type="submission" date="2020-04" db="EMBL/GenBank/DDBJ databases">
        <title>Perkinsus chesapeaki whole genome sequence.</title>
        <authorList>
            <person name="Bogema D.R."/>
        </authorList>
    </citation>
    <scope>NUCLEOTIDE SEQUENCE [LARGE SCALE GENOMIC DNA]</scope>
    <source>
        <strain evidence="2">ATCC PRA-425</strain>
    </source>
</reference>
<evidence type="ECO:0000313" key="2">
    <source>
        <dbReference type="EMBL" id="KAF4651043.1"/>
    </source>
</evidence>
<dbReference type="OrthoDB" id="10606483at2759"/>
<protein>
    <submittedName>
        <fullName evidence="2">Uncharacterized protein</fullName>
    </submittedName>
</protein>
<feature type="non-terminal residue" evidence="2">
    <location>
        <position position="278"/>
    </location>
</feature>
<organism evidence="2 3">
    <name type="scientific">Perkinsus chesapeaki</name>
    <name type="common">Clam parasite</name>
    <name type="synonym">Perkinsus andrewsi</name>
    <dbReference type="NCBI Taxonomy" id="330153"/>
    <lineage>
        <taxon>Eukaryota</taxon>
        <taxon>Sar</taxon>
        <taxon>Alveolata</taxon>
        <taxon>Perkinsozoa</taxon>
        <taxon>Perkinsea</taxon>
        <taxon>Perkinsida</taxon>
        <taxon>Perkinsidae</taxon>
        <taxon>Perkinsus</taxon>
    </lineage>
</organism>
<evidence type="ECO:0000313" key="3">
    <source>
        <dbReference type="Proteomes" id="UP000591131"/>
    </source>
</evidence>
<dbReference type="Proteomes" id="UP000591131">
    <property type="component" value="Unassembled WGS sequence"/>
</dbReference>
<accession>A0A7J6KUN2</accession>
<proteinExistence type="predicted"/>
<dbReference type="EMBL" id="JAAPAO010001132">
    <property type="protein sequence ID" value="KAF4651043.1"/>
    <property type="molecule type" value="Genomic_DNA"/>
</dbReference>
<comment type="caution">
    <text evidence="2">The sequence shown here is derived from an EMBL/GenBank/DDBJ whole genome shotgun (WGS) entry which is preliminary data.</text>
</comment>
<sequence>MPMYHLRDWKARLERVIPKINGITTAYFFRLERDETTSDVLLYYKRTMADTKWEPPQETSLRFLPLLLLSTNIRWLSDVEHSIELQLGTYKYLPHEALLEELPVFEHRKATRIPSEIRAPKQSDTRKADSGRRSRFSGSKLIGNSLSNNPEERAIWNAMKGKELKYSGPAQISIRSDRGSAKTASSPTLGELPRADTYAFINAEGGLDSALAPDCPAIAKIDPSTINSSKKKYARSRAPGRVWMATIPMDTLVAWNIDLTARRTLPQHAITFLKDHLQ</sequence>
<dbReference type="AlphaFoldDB" id="A0A7J6KUN2"/>
<gene>
    <name evidence="2" type="ORF">FOL47_000705</name>
</gene>